<evidence type="ECO:0000313" key="2">
    <source>
        <dbReference type="EMBL" id="CAA6815333.1"/>
    </source>
</evidence>
<dbReference type="Gene3D" id="3.30.2010.10">
    <property type="entry name" value="Metalloproteases ('zincins'), catalytic domain"/>
    <property type="match status" value="1"/>
</dbReference>
<proteinExistence type="predicted"/>
<dbReference type="PANTHER" id="PTHR30399">
    <property type="entry name" value="UNCHARACTERIZED PROTEIN YGJP"/>
    <property type="match status" value="1"/>
</dbReference>
<dbReference type="EMBL" id="CACVAY010000071">
    <property type="protein sequence ID" value="CAA6815333.1"/>
    <property type="molecule type" value="Genomic_DNA"/>
</dbReference>
<dbReference type="CDD" id="cd07344">
    <property type="entry name" value="M48_yhfN_like"/>
    <property type="match status" value="1"/>
</dbReference>
<feature type="domain" description="YgjP-like metallopeptidase" evidence="1">
    <location>
        <begin position="42"/>
        <end position="250"/>
    </location>
</feature>
<dbReference type="InterPro" id="IPR002725">
    <property type="entry name" value="YgjP-like_metallopeptidase"/>
</dbReference>
<accession>A0A6S6T7S7</accession>
<evidence type="ECO:0000259" key="1">
    <source>
        <dbReference type="Pfam" id="PF01863"/>
    </source>
</evidence>
<gene>
    <name evidence="2" type="ORF">HELGO_WM4432</name>
</gene>
<dbReference type="Pfam" id="PF01863">
    <property type="entry name" value="YgjP-like"/>
    <property type="match status" value="1"/>
</dbReference>
<dbReference type="AlphaFoldDB" id="A0A6S6T7S7"/>
<dbReference type="InterPro" id="IPR053136">
    <property type="entry name" value="UTP_pyrophosphatase-like"/>
</dbReference>
<dbReference type="PANTHER" id="PTHR30399:SF1">
    <property type="entry name" value="UTP PYROPHOSPHATASE"/>
    <property type="match status" value="1"/>
</dbReference>
<organism evidence="2">
    <name type="scientific">uncultured Thiotrichaceae bacterium</name>
    <dbReference type="NCBI Taxonomy" id="298394"/>
    <lineage>
        <taxon>Bacteria</taxon>
        <taxon>Pseudomonadati</taxon>
        <taxon>Pseudomonadota</taxon>
        <taxon>Gammaproteobacteria</taxon>
        <taxon>Thiotrichales</taxon>
        <taxon>Thiotrichaceae</taxon>
        <taxon>environmental samples</taxon>
    </lineage>
</organism>
<reference evidence="2" key="1">
    <citation type="submission" date="2020-01" db="EMBL/GenBank/DDBJ databases">
        <authorList>
            <person name="Meier V. D."/>
            <person name="Meier V D."/>
        </authorList>
    </citation>
    <scope>NUCLEOTIDE SEQUENCE</scope>
    <source>
        <strain evidence="2">HLG_WM_MAG_07</strain>
    </source>
</reference>
<name>A0A6S6T7S7_9GAMM</name>
<sequence>MAHFLKTCIRLSIDSKTLMNIKISLHAQDDCVIEIKPSKRAKYLRLNIDHEGNVQITLPTNYTIENAQAFAVSKRAWIAEKLQAIRQQPVVAPITLPKQFIIPLMQETWDIEYHQTDYASLHRYIDVGKLSIRLEGKVDDQTLVFRYFDQWLKESGKIYLPGMLEQVSREIGLSYNRVSIRKQKTLWGSCSSKQNISLNCKLLFMPVSVVRYVMVHELCHTQEMNHSKRFWALVEKHDPEFRKHEAMLKQSKRYIPRGI</sequence>
<protein>
    <recommendedName>
        <fullName evidence="1">YgjP-like metallopeptidase domain-containing protein</fullName>
    </recommendedName>
</protein>